<evidence type="ECO:0000256" key="1">
    <source>
        <dbReference type="ARBA" id="ARBA00004651"/>
    </source>
</evidence>
<name>A0ABR9RS84_9ACTN</name>
<keyword evidence="7 8" id="KW-0472">Membrane</keyword>
<comment type="caution">
    <text evidence="9">The sequence shown here is derived from an EMBL/GenBank/DDBJ whole genome shotgun (WGS) entry which is preliminary data.</text>
</comment>
<evidence type="ECO:0000256" key="8">
    <source>
        <dbReference type="SAM" id="Phobius"/>
    </source>
</evidence>
<dbReference type="RefSeq" id="WP_193637750.1">
    <property type="nucleotide sequence ID" value="NZ_JADCSA010000005.1"/>
</dbReference>
<evidence type="ECO:0000313" key="10">
    <source>
        <dbReference type="Proteomes" id="UP000756387"/>
    </source>
</evidence>
<evidence type="ECO:0000256" key="2">
    <source>
        <dbReference type="ARBA" id="ARBA00009765"/>
    </source>
</evidence>
<gene>
    <name evidence="9" type="ORF">IEQ44_07190</name>
</gene>
<evidence type="ECO:0000313" key="9">
    <source>
        <dbReference type="EMBL" id="MBE7324433.1"/>
    </source>
</evidence>
<dbReference type="InterPro" id="IPR002523">
    <property type="entry name" value="MgTranspt_CorA/ZnTranspt_ZntB"/>
</dbReference>
<dbReference type="EMBL" id="JADCSA010000005">
    <property type="protein sequence ID" value="MBE7324433.1"/>
    <property type="molecule type" value="Genomic_DNA"/>
</dbReference>
<dbReference type="SUPFAM" id="SSF144083">
    <property type="entry name" value="Magnesium transport protein CorA, transmembrane region"/>
    <property type="match status" value="1"/>
</dbReference>
<evidence type="ECO:0000256" key="3">
    <source>
        <dbReference type="ARBA" id="ARBA00022448"/>
    </source>
</evidence>
<dbReference type="SUPFAM" id="SSF143865">
    <property type="entry name" value="CorA soluble domain-like"/>
    <property type="match status" value="1"/>
</dbReference>
<organism evidence="9 10">
    <name type="scientific">Nocardioides malaquae</name>
    <dbReference type="NCBI Taxonomy" id="2773426"/>
    <lineage>
        <taxon>Bacteria</taxon>
        <taxon>Bacillati</taxon>
        <taxon>Actinomycetota</taxon>
        <taxon>Actinomycetes</taxon>
        <taxon>Propionibacteriales</taxon>
        <taxon>Nocardioidaceae</taxon>
        <taxon>Nocardioides</taxon>
    </lineage>
</organism>
<dbReference type="PANTHER" id="PTHR46494:SF1">
    <property type="entry name" value="CORA FAMILY METAL ION TRANSPORTER (EUROFUNG)"/>
    <property type="match status" value="1"/>
</dbReference>
<comment type="similarity">
    <text evidence="2">Belongs to the CorA metal ion transporter (MIT) (TC 1.A.35) family.</text>
</comment>
<dbReference type="Proteomes" id="UP000756387">
    <property type="component" value="Unassembled WGS sequence"/>
</dbReference>
<keyword evidence="6 8" id="KW-1133">Transmembrane helix</keyword>
<evidence type="ECO:0000256" key="5">
    <source>
        <dbReference type="ARBA" id="ARBA00022692"/>
    </source>
</evidence>
<keyword evidence="3" id="KW-0813">Transport</keyword>
<dbReference type="Pfam" id="PF01544">
    <property type="entry name" value="CorA"/>
    <property type="match status" value="1"/>
</dbReference>
<feature type="transmembrane region" description="Helical" evidence="8">
    <location>
        <begin position="264"/>
        <end position="284"/>
    </location>
</feature>
<dbReference type="InterPro" id="IPR045863">
    <property type="entry name" value="CorA_TM1_TM2"/>
</dbReference>
<keyword evidence="4" id="KW-1003">Cell membrane</keyword>
<evidence type="ECO:0000256" key="7">
    <source>
        <dbReference type="ARBA" id="ARBA00023136"/>
    </source>
</evidence>
<protein>
    <submittedName>
        <fullName evidence="9">Magnesium transporter CorA</fullName>
    </submittedName>
</protein>
<dbReference type="PANTHER" id="PTHR46494">
    <property type="entry name" value="CORA FAMILY METAL ION TRANSPORTER (EUROFUNG)"/>
    <property type="match status" value="1"/>
</dbReference>
<comment type="subcellular location">
    <subcellularLocation>
        <location evidence="1">Cell membrane</location>
        <topology evidence="1">Multi-pass membrane protein</topology>
    </subcellularLocation>
</comment>
<dbReference type="InterPro" id="IPR045861">
    <property type="entry name" value="CorA_cytoplasmic_dom"/>
</dbReference>
<proteinExistence type="inferred from homology"/>
<reference evidence="9 10" key="1">
    <citation type="submission" date="2020-10" db="EMBL/GenBank/DDBJ databases">
        <title>Nocardioides sp. isolated from sludge.</title>
        <authorList>
            <person name="Zhang X."/>
        </authorList>
    </citation>
    <scope>NUCLEOTIDE SEQUENCE [LARGE SCALE GENOMIC DNA]</scope>
    <source>
        <strain evidence="9 10">Y6</strain>
    </source>
</reference>
<evidence type="ECO:0000256" key="4">
    <source>
        <dbReference type="ARBA" id="ARBA00022475"/>
    </source>
</evidence>
<dbReference type="Gene3D" id="1.20.58.340">
    <property type="entry name" value="Magnesium transport protein CorA, transmembrane region"/>
    <property type="match status" value="2"/>
</dbReference>
<feature type="transmembrane region" description="Helical" evidence="8">
    <location>
        <begin position="233"/>
        <end position="252"/>
    </location>
</feature>
<sequence length="290" mass="31848">MTDATFSSAVHWSVPGSEAQGLEAAAAELRTAEAFVAELARVRRPSLSIAHEIVRLTLRTLDYDDATDAVETGQLDLLVRGRVVVVAHRPPVEGDVRPLPARTPAGPEAVTALCRWVVAGYEAVCAELFVDIEEVEESVFSEVQTSDAERIYTLKREVAEVRRAVMPLVTPLEELAREDLHPDAELVHALEQLGDRLHRLAESVDTLDTLLRSVFDAHVARISMRQNEDMRRISAAAALVVVPTLVAGVYGMNFEHMPELGWTYGYPLVLALMGAVVAGLYVSFKRSGWL</sequence>
<accession>A0ABR9RS84</accession>
<keyword evidence="10" id="KW-1185">Reference proteome</keyword>
<evidence type="ECO:0000256" key="6">
    <source>
        <dbReference type="ARBA" id="ARBA00022989"/>
    </source>
</evidence>
<keyword evidence="5 8" id="KW-0812">Transmembrane</keyword>